<feature type="transmembrane region" description="Helical" evidence="8">
    <location>
        <begin position="143"/>
        <end position="165"/>
    </location>
</feature>
<organism evidence="9 10">
    <name type="scientific">Metabacillus halosaccharovorans</name>
    <dbReference type="NCBI Taxonomy" id="930124"/>
    <lineage>
        <taxon>Bacteria</taxon>
        <taxon>Bacillati</taxon>
        <taxon>Bacillota</taxon>
        <taxon>Bacilli</taxon>
        <taxon>Bacillales</taxon>
        <taxon>Bacillaceae</taxon>
        <taxon>Metabacillus</taxon>
    </lineage>
</organism>
<protein>
    <submittedName>
        <fullName evidence="9">Spore germination protein</fullName>
    </submittedName>
</protein>
<evidence type="ECO:0000256" key="5">
    <source>
        <dbReference type="ARBA" id="ARBA00022692"/>
    </source>
</evidence>
<feature type="transmembrane region" description="Helical" evidence="8">
    <location>
        <begin position="113"/>
        <end position="131"/>
    </location>
</feature>
<evidence type="ECO:0000256" key="7">
    <source>
        <dbReference type="ARBA" id="ARBA00023136"/>
    </source>
</evidence>
<evidence type="ECO:0000256" key="2">
    <source>
        <dbReference type="ARBA" id="ARBA00007998"/>
    </source>
</evidence>
<dbReference type="Pfam" id="PF03845">
    <property type="entry name" value="Spore_permease"/>
    <property type="match status" value="1"/>
</dbReference>
<feature type="transmembrane region" description="Helical" evidence="8">
    <location>
        <begin position="12"/>
        <end position="30"/>
    </location>
</feature>
<sequence>MNTVKISTFQVFSMITLFLLGSTIVVGLGLEVEENAWILNIFSTTVGIGIFFLYTSILKKNDWSEFHVLLEKGFGKFLGKFLLLLYSIYFIYISSRVITDFSYFISQTLFYQIKNWVISIVFIMVVCYACLQGLEAIARASEILFFITMILVVILLIIADISEVISWENIRPFFDKEDFKLSSLFTRITFPYGELIVFTFLFPHLKNKKTLLKRGWAAILLAGFILLIISETIIAILGAKVAAIFTFPLLKAIEMIEFIDIIQHIEIISVFSFFIVGFVKVAIFSIVGTKGFSLLLPKKIKAHLIVYLVGVITFLLSTLMDRNLPEHLFIGLKIIPIYLHLPFQFVIPIILFVTLLVKKKLRIIKD</sequence>
<proteinExistence type="inferred from homology"/>
<dbReference type="Proteomes" id="UP001526147">
    <property type="component" value="Unassembled WGS sequence"/>
</dbReference>
<evidence type="ECO:0000313" key="10">
    <source>
        <dbReference type="Proteomes" id="UP001526147"/>
    </source>
</evidence>
<comment type="similarity">
    <text evidence="2">Belongs to the amino acid-polyamine-organocation (APC) superfamily. Spore germination protein (SGP) (TC 2.A.3.9) family.</text>
</comment>
<feature type="transmembrane region" description="Helical" evidence="8">
    <location>
        <begin position="77"/>
        <end position="93"/>
    </location>
</feature>
<accession>A0ABT3DF84</accession>
<reference evidence="9 10" key="1">
    <citation type="submission" date="2022-10" db="EMBL/GenBank/DDBJ databases">
        <title>Draft genome assembly of moderately radiation resistant bacterium Metabacillus halosaccharovorans.</title>
        <authorList>
            <person name="Pal S."/>
            <person name="Gopinathan A."/>
        </authorList>
    </citation>
    <scope>NUCLEOTIDE SEQUENCE [LARGE SCALE GENOMIC DNA]</scope>
    <source>
        <strain evidence="9 10">VITHBRA001</strain>
    </source>
</reference>
<gene>
    <name evidence="9" type="ORF">OIH86_08600</name>
</gene>
<feature type="transmembrane region" description="Helical" evidence="8">
    <location>
        <begin position="217"/>
        <end position="247"/>
    </location>
</feature>
<keyword evidence="7 8" id="KW-0472">Membrane</keyword>
<dbReference type="RefSeq" id="WP_264142453.1">
    <property type="nucleotide sequence ID" value="NZ_JAOYEY010000033.1"/>
</dbReference>
<feature type="transmembrane region" description="Helical" evidence="8">
    <location>
        <begin position="185"/>
        <end position="205"/>
    </location>
</feature>
<feature type="transmembrane region" description="Helical" evidence="8">
    <location>
        <begin position="267"/>
        <end position="288"/>
    </location>
</feature>
<name>A0ABT3DF84_9BACI</name>
<keyword evidence="10" id="KW-1185">Reference proteome</keyword>
<keyword evidence="6 8" id="KW-1133">Transmembrane helix</keyword>
<evidence type="ECO:0000256" key="6">
    <source>
        <dbReference type="ARBA" id="ARBA00022989"/>
    </source>
</evidence>
<dbReference type="NCBIfam" id="TIGR00912">
    <property type="entry name" value="2A0309"/>
    <property type="match status" value="1"/>
</dbReference>
<dbReference type="EMBL" id="JAOYEY010000033">
    <property type="protein sequence ID" value="MCV9885712.1"/>
    <property type="molecule type" value="Genomic_DNA"/>
</dbReference>
<dbReference type="PANTHER" id="PTHR34975">
    <property type="entry name" value="SPORE GERMINATION PROTEIN A2"/>
    <property type="match status" value="1"/>
</dbReference>
<evidence type="ECO:0000256" key="3">
    <source>
        <dbReference type="ARBA" id="ARBA00022448"/>
    </source>
</evidence>
<feature type="transmembrane region" description="Helical" evidence="8">
    <location>
        <begin position="36"/>
        <end position="57"/>
    </location>
</feature>
<evidence type="ECO:0000256" key="1">
    <source>
        <dbReference type="ARBA" id="ARBA00004141"/>
    </source>
</evidence>
<keyword evidence="5 8" id="KW-0812">Transmembrane</keyword>
<dbReference type="PANTHER" id="PTHR34975:SF2">
    <property type="entry name" value="SPORE GERMINATION PROTEIN A2"/>
    <property type="match status" value="1"/>
</dbReference>
<comment type="caution">
    <text evidence="9">The sequence shown here is derived from an EMBL/GenBank/DDBJ whole genome shotgun (WGS) entry which is preliminary data.</text>
</comment>
<dbReference type="InterPro" id="IPR004761">
    <property type="entry name" value="Spore_GerAB"/>
</dbReference>
<feature type="transmembrane region" description="Helical" evidence="8">
    <location>
        <begin position="337"/>
        <end position="357"/>
    </location>
</feature>
<evidence type="ECO:0000313" key="9">
    <source>
        <dbReference type="EMBL" id="MCV9885712.1"/>
    </source>
</evidence>
<keyword evidence="3" id="KW-0813">Transport</keyword>
<feature type="transmembrane region" description="Helical" evidence="8">
    <location>
        <begin position="300"/>
        <end position="317"/>
    </location>
</feature>
<keyword evidence="4" id="KW-0309">Germination</keyword>
<evidence type="ECO:0000256" key="8">
    <source>
        <dbReference type="SAM" id="Phobius"/>
    </source>
</evidence>
<comment type="subcellular location">
    <subcellularLocation>
        <location evidence="1">Membrane</location>
        <topology evidence="1">Multi-pass membrane protein</topology>
    </subcellularLocation>
</comment>
<evidence type="ECO:0000256" key="4">
    <source>
        <dbReference type="ARBA" id="ARBA00022544"/>
    </source>
</evidence>